<accession>A0A4C2A0P2</accession>
<reference evidence="1 2" key="1">
    <citation type="journal article" date="2019" name="Commun. Biol.">
        <title>The bagworm genome reveals a unique fibroin gene that provides high tensile strength.</title>
        <authorList>
            <person name="Kono N."/>
            <person name="Nakamura H."/>
            <person name="Ohtoshi R."/>
            <person name="Tomita M."/>
            <person name="Numata K."/>
            <person name="Arakawa K."/>
        </authorList>
    </citation>
    <scope>NUCLEOTIDE SEQUENCE [LARGE SCALE GENOMIC DNA]</scope>
</reference>
<organism evidence="1 2">
    <name type="scientific">Eumeta variegata</name>
    <name type="common">Bagworm moth</name>
    <name type="synonym">Eumeta japonica</name>
    <dbReference type="NCBI Taxonomy" id="151549"/>
    <lineage>
        <taxon>Eukaryota</taxon>
        <taxon>Metazoa</taxon>
        <taxon>Ecdysozoa</taxon>
        <taxon>Arthropoda</taxon>
        <taxon>Hexapoda</taxon>
        <taxon>Insecta</taxon>
        <taxon>Pterygota</taxon>
        <taxon>Neoptera</taxon>
        <taxon>Endopterygota</taxon>
        <taxon>Lepidoptera</taxon>
        <taxon>Glossata</taxon>
        <taxon>Ditrysia</taxon>
        <taxon>Tineoidea</taxon>
        <taxon>Psychidae</taxon>
        <taxon>Oiketicinae</taxon>
        <taxon>Eumeta</taxon>
    </lineage>
</organism>
<sequence length="128" mass="14554">MVASTAYSYAATASVTTLLWKNVRPPQLHRCRMVRDRGGKAGEPVLKSPKHLYTSKPTEEDSACRVKKTSVGWYRLKKRSYWLGSVHKLRSSTKGGRDKLKRYAEARNRGEGVESKATWFSSDENFVE</sequence>
<name>A0A4C2A0P2_EUMVA</name>
<dbReference type="EMBL" id="BGZK01002391">
    <property type="protein sequence ID" value="GBP93558.1"/>
    <property type="molecule type" value="Genomic_DNA"/>
</dbReference>
<comment type="caution">
    <text evidence="1">The sequence shown here is derived from an EMBL/GenBank/DDBJ whole genome shotgun (WGS) entry which is preliminary data.</text>
</comment>
<protein>
    <submittedName>
        <fullName evidence="1">Uncharacterized protein</fullName>
    </submittedName>
</protein>
<dbReference type="AlphaFoldDB" id="A0A4C2A0P2"/>
<dbReference type="Proteomes" id="UP000299102">
    <property type="component" value="Unassembled WGS sequence"/>
</dbReference>
<proteinExistence type="predicted"/>
<gene>
    <name evidence="1" type="ORF">EVAR_90124_1</name>
</gene>
<keyword evidence="2" id="KW-1185">Reference proteome</keyword>
<evidence type="ECO:0000313" key="1">
    <source>
        <dbReference type="EMBL" id="GBP93558.1"/>
    </source>
</evidence>
<evidence type="ECO:0000313" key="2">
    <source>
        <dbReference type="Proteomes" id="UP000299102"/>
    </source>
</evidence>